<dbReference type="PANTHER" id="PTHR43737:SF1">
    <property type="entry name" value="DUF1501 DOMAIN-CONTAINING PROTEIN"/>
    <property type="match status" value="1"/>
</dbReference>
<dbReference type="PROSITE" id="PS51318">
    <property type="entry name" value="TAT"/>
    <property type="match status" value="1"/>
</dbReference>
<dbReference type="PANTHER" id="PTHR43737">
    <property type="entry name" value="BLL7424 PROTEIN"/>
    <property type="match status" value="1"/>
</dbReference>
<evidence type="ECO:0000313" key="2">
    <source>
        <dbReference type="Proteomes" id="UP000192872"/>
    </source>
</evidence>
<dbReference type="Pfam" id="PF07394">
    <property type="entry name" value="DUF1501"/>
    <property type="match status" value="1"/>
</dbReference>
<dbReference type="EMBL" id="LWDL01000012">
    <property type="protein sequence ID" value="OQW52555.1"/>
    <property type="molecule type" value="Genomic_DNA"/>
</dbReference>
<dbReference type="InterPro" id="IPR010869">
    <property type="entry name" value="DUF1501"/>
</dbReference>
<dbReference type="AlphaFoldDB" id="A0A1W9HYK7"/>
<dbReference type="STRING" id="1827387.A4S15_06880"/>
<dbReference type="Proteomes" id="UP000192872">
    <property type="component" value="Unassembled WGS sequence"/>
</dbReference>
<evidence type="ECO:0000313" key="1">
    <source>
        <dbReference type="EMBL" id="OQW52555.1"/>
    </source>
</evidence>
<sequence length="413" mass="43180">MRDFCEQPGLSRRRVLAGSGALFAWAHMPRLAFAADGRDPRLVVIILRGALDGLAAVGPVGDPNYARLHGDLALAATGSHGGLPLDSFFVLHPAMSHFARYFRAGQAAIIHAVATNYRDRSHFDGQDVLESGLPGVGSLASGWLNRALQALPQGDKIARARALGIGVATPLILRGAAPVLGWAPQGVPGAADDLTARVLDLYQHRDKTLFSALSRGIDTDRLAQRGGLTAEAAKPRGGPNSIPGMRQAAEGAARLMASDEGPRIAALAFDGWDTHANEGGPTGRLAQLLSGLDGAFAAFETGLGARWKNTAIVAVTEFGRTARINGTIGTDHGTGTMAFLAGGAIRGGRVIADWPGLSEADLYQNRDLKPTTDLRSVFKGLLADQFGLSAKVLGDRIFPDSAGVRPMQGLIGA</sequence>
<accession>A0A1W9HYK7</accession>
<reference evidence="1 2" key="1">
    <citation type="journal article" date="2017" name="Water Res.">
        <title>Comammox in drinking water systems.</title>
        <authorList>
            <person name="Wang Y."/>
            <person name="Ma L."/>
            <person name="Mao Y."/>
            <person name="Jiang X."/>
            <person name="Xia Y."/>
            <person name="Yu K."/>
            <person name="Li B."/>
            <person name="Zhang T."/>
        </authorList>
    </citation>
    <scope>NUCLEOTIDE SEQUENCE [LARGE SCALE GENOMIC DNA]</scope>
    <source>
        <strain evidence="1">SG_bin8</strain>
    </source>
</reference>
<evidence type="ECO:0008006" key="3">
    <source>
        <dbReference type="Google" id="ProtNLM"/>
    </source>
</evidence>
<proteinExistence type="predicted"/>
<organism evidence="1 2">
    <name type="scientific">Candidatus Raskinella chloraquaticus</name>
    <dbReference type="NCBI Taxonomy" id="1951219"/>
    <lineage>
        <taxon>Bacteria</taxon>
        <taxon>Pseudomonadati</taxon>
        <taxon>Pseudomonadota</taxon>
        <taxon>Alphaproteobacteria</taxon>
        <taxon>Hyphomicrobiales</taxon>
        <taxon>Phreatobacteraceae</taxon>
        <taxon>Candidatus Raskinella</taxon>
    </lineage>
</organism>
<comment type="caution">
    <text evidence="1">The sequence shown here is derived from an EMBL/GenBank/DDBJ whole genome shotgun (WGS) entry which is preliminary data.</text>
</comment>
<dbReference type="RefSeq" id="WP_376801719.1">
    <property type="nucleotide sequence ID" value="NZ_DBNB01000020.1"/>
</dbReference>
<gene>
    <name evidence="1" type="ORF">A4S15_06880</name>
</gene>
<dbReference type="InterPro" id="IPR006311">
    <property type="entry name" value="TAT_signal"/>
</dbReference>
<name>A0A1W9HYK7_9HYPH</name>
<protein>
    <recommendedName>
        <fullName evidence="3">DUF1501 domain-containing protein</fullName>
    </recommendedName>
</protein>